<organism evidence="6 7">
    <name type="scientific">Herbaspirillum hiltneri N3</name>
    <dbReference type="NCBI Taxonomy" id="1262470"/>
    <lineage>
        <taxon>Bacteria</taxon>
        <taxon>Pseudomonadati</taxon>
        <taxon>Pseudomonadota</taxon>
        <taxon>Betaproteobacteria</taxon>
        <taxon>Burkholderiales</taxon>
        <taxon>Oxalobacteraceae</taxon>
        <taxon>Herbaspirillum</taxon>
    </lineage>
</organism>
<protein>
    <submittedName>
        <fullName evidence="6">C4-dicarboxylate ABC transporter substrate-binding protein</fullName>
    </submittedName>
</protein>
<evidence type="ECO:0000256" key="4">
    <source>
        <dbReference type="ARBA" id="ARBA00022729"/>
    </source>
</evidence>
<dbReference type="Pfam" id="PF03480">
    <property type="entry name" value="DctP"/>
    <property type="match status" value="1"/>
</dbReference>
<evidence type="ECO:0000256" key="1">
    <source>
        <dbReference type="ARBA" id="ARBA00004196"/>
    </source>
</evidence>
<dbReference type="PIRSF" id="PIRSF006470">
    <property type="entry name" value="DctB"/>
    <property type="match status" value="1"/>
</dbReference>
<dbReference type="RefSeq" id="WP_053194762.1">
    <property type="nucleotide sequence ID" value="NZ_CP011409.1"/>
</dbReference>
<keyword evidence="7" id="KW-1185">Reference proteome</keyword>
<keyword evidence="3" id="KW-0813">Transport</keyword>
<keyword evidence="4 5" id="KW-0732">Signal</keyword>
<feature type="signal peptide" evidence="5">
    <location>
        <begin position="1"/>
        <end position="33"/>
    </location>
</feature>
<evidence type="ECO:0000256" key="3">
    <source>
        <dbReference type="ARBA" id="ARBA00022448"/>
    </source>
</evidence>
<comment type="similarity">
    <text evidence="2">Belongs to the bacterial solute-binding protein 7 family.</text>
</comment>
<dbReference type="NCBIfam" id="NF037995">
    <property type="entry name" value="TRAP_S1"/>
    <property type="match status" value="1"/>
</dbReference>
<dbReference type="Gene3D" id="3.40.190.170">
    <property type="entry name" value="Bacterial extracellular solute-binding protein, family 7"/>
    <property type="match status" value="1"/>
</dbReference>
<reference evidence="7" key="1">
    <citation type="journal article" date="2015" name="Genome Announc.">
        <title>Complete Genome Sequence of Herbaspirillum hiltneri N3 (DSM 17495), Isolated from Surface-Sterilized Wheat Roots.</title>
        <authorList>
            <person name="Guizelini D."/>
            <person name="Saizaki P.M."/>
            <person name="Coimbra N.A."/>
            <person name="Weiss V.A."/>
            <person name="Faoro H."/>
            <person name="Sfeir M.Z."/>
            <person name="Baura V.A."/>
            <person name="Monteiro R.A."/>
            <person name="Chubatsu L.S."/>
            <person name="Souza E.M."/>
            <person name="Cruz L.M."/>
            <person name="Pedrosa F.O."/>
            <person name="Raittz R.T."/>
            <person name="Marchaukoski J.N."/>
            <person name="Steffens M.B."/>
        </authorList>
    </citation>
    <scope>NUCLEOTIDE SEQUENCE [LARGE SCALE GENOMIC DNA]</scope>
    <source>
        <strain evidence="7">N3</strain>
    </source>
</reference>
<gene>
    <name evidence="6" type="ORF">F506_00455</name>
</gene>
<evidence type="ECO:0000256" key="2">
    <source>
        <dbReference type="ARBA" id="ARBA00009023"/>
    </source>
</evidence>
<dbReference type="PROSITE" id="PS51318">
    <property type="entry name" value="TAT"/>
    <property type="match status" value="1"/>
</dbReference>
<evidence type="ECO:0000313" key="6">
    <source>
        <dbReference type="EMBL" id="AKZ61335.1"/>
    </source>
</evidence>
<dbReference type="EMBL" id="CP011409">
    <property type="protein sequence ID" value="AKZ61335.1"/>
    <property type="molecule type" value="Genomic_DNA"/>
</dbReference>
<name>A0ABM5UVT4_9BURK</name>
<proteinExistence type="inferred from homology"/>
<dbReference type="InterPro" id="IPR006311">
    <property type="entry name" value="TAT_signal"/>
</dbReference>
<evidence type="ECO:0000313" key="7">
    <source>
        <dbReference type="Proteomes" id="UP000063429"/>
    </source>
</evidence>
<dbReference type="Proteomes" id="UP000063429">
    <property type="component" value="Chromosome"/>
</dbReference>
<dbReference type="PANTHER" id="PTHR33376:SF4">
    <property type="entry name" value="SIALIC ACID-BINDING PERIPLASMIC PROTEIN SIAP"/>
    <property type="match status" value="1"/>
</dbReference>
<feature type="chain" id="PRO_5045861638" evidence="5">
    <location>
        <begin position="34"/>
        <end position="343"/>
    </location>
</feature>
<accession>A0ABM5UVT4</accession>
<dbReference type="InterPro" id="IPR018389">
    <property type="entry name" value="DctP_fam"/>
</dbReference>
<dbReference type="CDD" id="cd13603">
    <property type="entry name" value="PBP2_TRAP_Siap_TeaA_like"/>
    <property type="match status" value="1"/>
</dbReference>
<dbReference type="PANTHER" id="PTHR33376">
    <property type="match status" value="1"/>
</dbReference>
<dbReference type="InterPro" id="IPR038404">
    <property type="entry name" value="TRAP_DctP_sf"/>
</dbReference>
<dbReference type="InterPro" id="IPR004682">
    <property type="entry name" value="TRAP_DctP"/>
</dbReference>
<dbReference type="NCBIfam" id="TIGR00787">
    <property type="entry name" value="dctP"/>
    <property type="match status" value="1"/>
</dbReference>
<sequence>MNTTNASKRQFLKTGLAIGGAAAAGLSGNLAFAQEKPLVTLRMSSTLPLDANSAHYVWYSRFAQNLKTAVGNKIVVNYFPSDQLGKESDVVNQVRIGSVDMMISGSSIWSTTVPEIGVLDMGYLFANLDHSGRALDGKAGAILSKLMVDRVGVQVLGWAYSLGARNVFTKNPVRSVAELKGIKLRVLPVKNFISTLRYMGAVPTPIPFGEIYTSLQTGVVDGFEHDAPTALAGKFFEVAKYCALTQHIYNPQTPVIGKRSFARIPADLQKAFLDAAAEATSYQRQRAADMERDAFEKLKGLGLTVSTVDREALRKDVAPLWGEFTAQYPAVKPVVDEIVAVRG</sequence>
<comment type="subcellular location">
    <subcellularLocation>
        <location evidence="1">Cell envelope</location>
    </subcellularLocation>
</comment>
<evidence type="ECO:0000256" key="5">
    <source>
        <dbReference type="SAM" id="SignalP"/>
    </source>
</evidence>